<dbReference type="PROSITE" id="PS50977">
    <property type="entry name" value="HTH_TETR_2"/>
    <property type="match status" value="1"/>
</dbReference>
<dbReference type="SUPFAM" id="SSF46689">
    <property type="entry name" value="Homeodomain-like"/>
    <property type="match status" value="1"/>
</dbReference>
<keyword evidence="1 2" id="KW-0238">DNA-binding</keyword>
<name>Q7M934_WOLSU</name>
<dbReference type="InterPro" id="IPR050109">
    <property type="entry name" value="HTH-type_TetR-like_transc_reg"/>
</dbReference>
<dbReference type="InterPro" id="IPR009057">
    <property type="entry name" value="Homeodomain-like_sf"/>
</dbReference>
<gene>
    <name evidence="4" type="ordered locus">WS1224</name>
</gene>
<dbReference type="STRING" id="273121.WS1224"/>
<dbReference type="GO" id="GO:0000976">
    <property type="term" value="F:transcription cis-regulatory region binding"/>
    <property type="evidence" value="ECO:0007669"/>
    <property type="project" value="TreeGrafter"/>
</dbReference>
<dbReference type="HOGENOM" id="CLU_091262_1_0_7"/>
<evidence type="ECO:0000259" key="3">
    <source>
        <dbReference type="PROSITE" id="PS50977"/>
    </source>
</evidence>
<feature type="DNA-binding region" description="H-T-H motif" evidence="2">
    <location>
        <begin position="27"/>
        <end position="46"/>
    </location>
</feature>
<dbReference type="RefSeq" id="WP_011139093.1">
    <property type="nucleotide sequence ID" value="NC_005090.1"/>
</dbReference>
<dbReference type="InterPro" id="IPR025722">
    <property type="entry name" value="TetR"/>
</dbReference>
<evidence type="ECO:0000313" key="5">
    <source>
        <dbReference type="Proteomes" id="UP000000422"/>
    </source>
</evidence>
<dbReference type="InterPro" id="IPR001647">
    <property type="entry name" value="HTH_TetR"/>
</dbReference>
<organism evidence="5">
    <name type="scientific">Wolinella succinogenes (strain ATCC 29543 / DSM 1740 / CCUG 13145 / JCM 31913 / LMG 7466 / NCTC 11488 / FDC 602W)</name>
    <name type="common">Vibrio succinogenes</name>
    <dbReference type="NCBI Taxonomy" id="273121"/>
    <lineage>
        <taxon>Bacteria</taxon>
        <taxon>Pseudomonadati</taxon>
        <taxon>Campylobacterota</taxon>
        <taxon>Epsilonproteobacteria</taxon>
        <taxon>Campylobacterales</taxon>
        <taxon>Helicobacteraceae</taxon>
        <taxon>Wolinella</taxon>
    </lineage>
</organism>
<evidence type="ECO:0000313" key="4">
    <source>
        <dbReference type="EMBL" id="CAE10305.1"/>
    </source>
</evidence>
<dbReference type="PRINTS" id="PR00455">
    <property type="entry name" value="HTHTETR"/>
</dbReference>
<dbReference type="Gene3D" id="1.10.357.10">
    <property type="entry name" value="Tetracycline Repressor, domain 2"/>
    <property type="match status" value="1"/>
</dbReference>
<evidence type="ECO:0000256" key="1">
    <source>
        <dbReference type="ARBA" id="ARBA00023125"/>
    </source>
</evidence>
<dbReference type="GO" id="GO:0003700">
    <property type="term" value="F:DNA-binding transcription factor activity"/>
    <property type="evidence" value="ECO:0007669"/>
    <property type="project" value="TreeGrafter"/>
</dbReference>
<reference evidence="4 5" key="1">
    <citation type="journal article" date="2003" name="Proc. Natl. Acad. Sci. U.S.A.">
        <title>Complete genome sequence and analysis of Wolinella succinogenes.</title>
        <authorList>
            <person name="Baar C."/>
            <person name="Eppinger M."/>
            <person name="Raddatz G."/>
            <person name="Simon JM."/>
            <person name="Lanz C."/>
            <person name="Klimmek O."/>
            <person name="Nandakumar R."/>
            <person name="Gross R."/>
            <person name="Rosinus A."/>
            <person name="Keller H."/>
            <person name="Jagtap P."/>
            <person name="Linke B."/>
            <person name="Meyer F."/>
            <person name="Lederer H."/>
            <person name="Schuster S.C."/>
        </authorList>
    </citation>
    <scope>NUCLEOTIDE SEQUENCE [LARGE SCALE GENOMIC DNA]</scope>
    <source>
        <strain evidence="5">ATCC 29543 / DSM 1740 / CCUG 13145 / JCM 31913 / LMG 7466 / NCTC 11488 / FDC 602W</strain>
    </source>
</reference>
<sequence length="208" mass="24404">MSSPSRRDEILNTALKLFNEQGSANVSTRHIAEAMGISPGNLYYYFPHKEAIIHAILDRAEALFEEVYDFDSAHLPSPKSLLKRREHYFWEYRFFQSEMMLLFQNDPSLKERFGKLQQKRLKEIEKMLGVLQEAGILRPLKEELKKILTQNLWIVSNFWNLFLEIEGRLFEEETKGVIENILALLKPHMTREGIAWILLDNEHEGVKA</sequence>
<dbReference type="PANTHER" id="PTHR30055:SF223">
    <property type="entry name" value="HTH-TYPE TRANSCRIPTIONAL REGULATOR UIDR"/>
    <property type="match status" value="1"/>
</dbReference>
<dbReference type="Pfam" id="PF13972">
    <property type="entry name" value="TetR"/>
    <property type="match status" value="1"/>
</dbReference>
<dbReference type="Pfam" id="PF00440">
    <property type="entry name" value="TetR_N"/>
    <property type="match status" value="1"/>
</dbReference>
<feature type="domain" description="HTH tetR-type" evidence="3">
    <location>
        <begin position="4"/>
        <end position="64"/>
    </location>
</feature>
<accession>Q7M934</accession>
<dbReference type="Proteomes" id="UP000000422">
    <property type="component" value="Chromosome"/>
</dbReference>
<dbReference type="EMBL" id="BX571660">
    <property type="protein sequence ID" value="CAE10305.1"/>
    <property type="molecule type" value="Genomic_DNA"/>
</dbReference>
<protein>
    <submittedName>
        <fullName evidence="4">PUTATIVE TRANSCRIPTIONAL REGULATOR</fullName>
    </submittedName>
</protein>
<keyword evidence="5" id="KW-1185">Reference proteome</keyword>
<dbReference type="eggNOG" id="COG1309">
    <property type="taxonomic scope" value="Bacteria"/>
</dbReference>
<evidence type="ECO:0000256" key="2">
    <source>
        <dbReference type="PROSITE-ProRule" id="PRU00335"/>
    </source>
</evidence>
<dbReference type="AlphaFoldDB" id="Q7M934"/>
<proteinExistence type="predicted"/>
<dbReference type="PANTHER" id="PTHR30055">
    <property type="entry name" value="HTH-TYPE TRANSCRIPTIONAL REGULATOR RUTR"/>
    <property type="match status" value="1"/>
</dbReference>
<dbReference type="KEGG" id="wsu:WS1224"/>